<reference evidence="3 4" key="1">
    <citation type="submission" date="2023-08" db="EMBL/GenBank/DDBJ databases">
        <title>Draft genome sequence of Algoriphagus taiwanensis.</title>
        <authorList>
            <person name="Takatani N."/>
            <person name="Hosokawa M."/>
            <person name="Sawabe T."/>
        </authorList>
    </citation>
    <scope>NUCLEOTIDE SEQUENCE [LARGE SCALE GENOMIC DNA]</scope>
    <source>
        <strain evidence="3 4">JCM 19755</strain>
    </source>
</reference>
<accession>A0ABQ6Q3W7</accession>
<protein>
    <recommendedName>
        <fullName evidence="2">GIY-YIG domain-containing protein</fullName>
    </recommendedName>
</protein>
<dbReference type="InterPro" id="IPR035901">
    <property type="entry name" value="GIY-YIG_endonuc_sf"/>
</dbReference>
<dbReference type="Proteomes" id="UP001307705">
    <property type="component" value="Unassembled WGS sequence"/>
</dbReference>
<evidence type="ECO:0000259" key="2">
    <source>
        <dbReference type="PROSITE" id="PS50164"/>
    </source>
</evidence>
<dbReference type="Gene3D" id="3.40.1440.10">
    <property type="entry name" value="GIY-YIG endonuclease"/>
    <property type="match status" value="1"/>
</dbReference>
<evidence type="ECO:0000313" key="4">
    <source>
        <dbReference type="Proteomes" id="UP001307705"/>
    </source>
</evidence>
<dbReference type="PROSITE" id="PS50164">
    <property type="entry name" value="GIY_YIG"/>
    <property type="match status" value="1"/>
</dbReference>
<dbReference type="PANTHER" id="PTHR34477:SF1">
    <property type="entry name" value="UPF0213 PROTEIN YHBQ"/>
    <property type="match status" value="1"/>
</dbReference>
<evidence type="ECO:0000313" key="3">
    <source>
        <dbReference type="EMBL" id="GMQ34865.1"/>
    </source>
</evidence>
<comment type="caution">
    <text evidence="3">The sequence shown here is derived from an EMBL/GenBank/DDBJ whole genome shotgun (WGS) entry which is preliminary data.</text>
</comment>
<dbReference type="InterPro" id="IPR050190">
    <property type="entry name" value="UPF0213_domain"/>
</dbReference>
<comment type="similarity">
    <text evidence="1">Belongs to the UPF0213 family.</text>
</comment>
<gene>
    <name evidence="3" type="ORF">Ataiwa_31380</name>
</gene>
<dbReference type="SUPFAM" id="SSF82771">
    <property type="entry name" value="GIY-YIG endonuclease"/>
    <property type="match status" value="1"/>
</dbReference>
<dbReference type="Pfam" id="PF01541">
    <property type="entry name" value="GIY-YIG"/>
    <property type="match status" value="1"/>
</dbReference>
<dbReference type="RefSeq" id="WP_338229691.1">
    <property type="nucleotide sequence ID" value="NZ_BTPE01000012.1"/>
</dbReference>
<dbReference type="InterPro" id="IPR000305">
    <property type="entry name" value="GIY-YIG_endonuc"/>
</dbReference>
<feature type="domain" description="GIY-YIG" evidence="2">
    <location>
        <begin position="1"/>
        <end position="76"/>
    </location>
</feature>
<dbReference type="PANTHER" id="PTHR34477">
    <property type="entry name" value="UPF0213 PROTEIN YHBQ"/>
    <property type="match status" value="1"/>
</dbReference>
<keyword evidence="4" id="KW-1185">Reference proteome</keyword>
<evidence type="ECO:0000256" key="1">
    <source>
        <dbReference type="ARBA" id="ARBA00007435"/>
    </source>
</evidence>
<dbReference type="EMBL" id="BTPE01000012">
    <property type="protein sequence ID" value="GMQ34865.1"/>
    <property type="molecule type" value="Genomic_DNA"/>
</dbReference>
<proteinExistence type="inferred from homology"/>
<name>A0ABQ6Q3W7_9BACT</name>
<sequence length="83" mass="9623">MYFVYILFSTKTNKYYIGSTDSPESRLKHHNAGATPSTKSGAPFWEIKYLEKLADRSIALKRELEIKKKKSRKYLEYLISSVG</sequence>
<organism evidence="3 4">
    <name type="scientific">Algoriphagus taiwanensis</name>
    <dbReference type="NCBI Taxonomy" id="1445656"/>
    <lineage>
        <taxon>Bacteria</taxon>
        <taxon>Pseudomonadati</taxon>
        <taxon>Bacteroidota</taxon>
        <taxon>Cytophagia</taxon>
        <taxon>Cytophagales</taxon>
        <taxon>Cyclobacteriaceae</taxon>
        <taxon>Algoriphagus</taxon>
    </lineage>
</organism>